<proteinExistence type="inferred from homology"/>
<comment type="catalytic activity">
    <reaction evidence="3">
        <text>(8S)-3',8-cyclo-7,8-dihydroguanosine 5'-triphosphate = cyclic pyranopterin phosphate + diphosphate</text>
        <dbReference type="Rhea" id="RHEA:49580"/>
        <dbReference type="ChEBI" id="CHEBI:33019"/>
        <dbReference type="ChEBI" id="CHEBI:59648"/>
        <dbReference type="ChEBI" id="CHEBI:131766"/>
        <dbReference type="EC" id="4.6.1.17"/>
    </reaction>
</comment>
<evidence type="ECO:0000256" key="3">
    <source>
        <dbReference type="HAMAP-Rule" id="MF_01224"/>
    </source>
</evidence>
<dbReference type="UniPathway" id="UPA00344"/>
<evidence type="ECO:0000259" key="4">
    <source>
        <dbReference type="Pfam" id="PF01967"/>
    </source>
</evidence>
<dbReference type="EMBL" id="QNVH01000013">
    <property type="protein sequence ID" value="TDA39445.1"/>
    <property type="molecule type" value="Genomic_DNA"/>
</dbReference>
<evidence type="ECO:0000256" key="1">
    <source>
        <dbReference type="ARBA" id="ARBA00005046"/>
    </source>
</evidence>
<keyword evidence="3 5" id="KW-0456">Lyase</keyword>
<comment type="subunit">
    <text evidence="3">Homohexamer; trimer of dimers.</text>
</comment>
<dbReference type="InterPro" id="IPR002820">
    <property type="entry name" value="Mopterin_CF_biosynth-C_dom"/>
</dbReference>
<gene>
    <name evidence="3 5" type="primary">moaC</name>
    <name evidence="5" type="ORF">DSO08_02185</name>
</gene>
<evidence type="ECO:0000313" key="6">
    <source>
        <dbReference type="Proteomes" id="UP000315399"/>
    </source>
</evidence>
<dbReference type="NCBIfam" id="NF008999">
    <property type="entry name" value="PRK12343.1"/>
    <property type="match status" value="1"/>
</dbReference>
<dbReference type="AlphaFoldDB" id="A0A523BEV2"/>
<sequence length="141" mass="15418">MVDITRKEPTVREARASGKISLKEETIALIKKNAIEKGDVFAVARVAAIQAVKRTSEIVPLCHPIPVEHVSVDFEVGEHEVSVAVSVKTTAKTGVEMEALTGVSAALLTIWDMTKMYEKDASGQYPTTLIKEIRVTEKRKG</sequence>
<dbReference type="InterPro" id="IPR023045">
    <property type="entry name" value="MoaC"/>
</dbReference>
<dbReference type="SUPFAM" id="SSF55040">
    <property type="entry name" value="Molybdenum cofactor biosynthesis protein C, MoaC"/>
    <property type="match status" value="1"/>
</dbReference>
<comment type="caution">
    <text evidence="5">The sequence shown here is derived from an EMBL/GenBank/DDBJ whole genome shotgun (WGS) entry which is preliminary data.</text>
</comment>
<evidence type="ECO:0000313" key="5">
    <source>
        <dbReference type="EMBL" id="TDA39445.1"/>
    </source>
</evidence>
<organism evidence="5 6">
    <name type="scientific">Thermoproteota archaeon</name>
    <dbReference type="NCBI Taxonomy" id="2056631"/>
    <lineage>
        <taxon>Archaea</taxon>
        <taxon>Thermoproteota</taxon>
    </lineage>
</organism>
<protein>
    <recommendedName>
        <fullName evidence="3">Probable cyclic pyranopterin monophosphate synthase</fullName>
        <ecNumber evidence="3">4.6.1.17</ecNumber>
    </recommendedName>
    <alternativeName>
        <fullName evidence="3">Molybdenum cofactor biosynthesis protein C</fullName>
    </alternativeName>
</protein>
<dbReference type="InterPro" id="IPR050105">
    <property type="entry name" value="MoCo_biosynth_MoaA/MoaC"/>
</dbReference>
<feature type="active site" evidence="3">
    <location>
        <position position="112"/>
    </location>
</feature>
<comment type="similarity">
    <text evidence="3">Belongs to the MoaC family.</text>
</comment>
<comment type="pathway">
    <text evidence="1 3">Cofactor biosynthesis; molybdopterin biosynthesis.</text>
</comment>
<dbReference type="GO" id="GO:0006777">
    <property type="term" value="P:Mo-molybdopterin cofactor biosynthetic process"/>
    <property type="evidence" value="ECO:0007669"/>
    <property type="project" value="UniProtKB-UniRule"/>
</dbReference>
<dbReference type="PANTHER" id="PTHR22960">
    <property type="entry name" value="MOLYBDOPTERIN COFACTOR SYNTHESIS PROTEIN A"/>
    <property type="match status" value="1"/>
</dbReference>
<dbReference type="InterPro" id="IPR036522">
    <property type="entry name" value="MoaC_sf"/>
</dbReference>
<dbReference type="Proteomes" id="UP000315399">
    <property type="component" value="Unassembled WGS sequence"/>
</dbReference>
<dbReference type="Pfam" id="PF01967">
    <property type="entry name" value="MoaC"/>
    <property type="match status" value="1"/>
</dbReference>
<name>A0A523BEV2_9CREN</name>
<feature type="binding site" evidence="3">
    <location>
        <begin position="97"/>
        <end position="98"/>
    </location>
    <ligand>
        <name>substrate</name>
    </ligand>
</feature>
<evidence type="ECO:0000256" key="2">
    <source>
        <dbReference type="ARBA" id="ARBA00023150"/>
    </source>
</evidence>
<dbReference type="EC" id="4.6.1.17" evidence="3"/>
<dbReference type="Gene3D" id="3.30.70.640">
    <property type="entry name" value="Molybdopterin cofactor biosynthesis C (MoaC) domain"/>
    <property type="match status" value="1"/>
</dbReference>
<dbReference type="HAMAP" id="MF_01224_A">
    <property type="entry name" value="MoaC_A"/>
    <property type="match status" value="1"/>
</dbReference>
<reference evidence="5 6" key="1">
    <citation type="journal article" date="2019" name="Nat. Microbiol.">
        <title>Expanding anaerobic alkane metabolism in the domain of Archaea.</title>
        <authorList>
            <person name="Wang Y."/>
            <person name="Wegener G."/>
            <person name="Hou J."/>
            <person name="Wang F."/>
            <person name="Xiao X."/>
        </authorList>
    </citation>
    <scope>NUCLEOTIDE SEQUENCE [LARGE SCALE GENOMIC DNA]</scope>
    <source>
        <strain evidence="5">WYZ-LMO10</strain>
    </source>
</reference>
<dbReference type="NCBIfam" id="TIGR00581">
    <property type="entry name" value="moaC"/>
    <property type="match status" value="1"/>
</dbReference>
<dbReference type="InterPro" id="IPR023047">
    <property type="entry name" value="Mo_CF_biosynth-C_arc"/>
</dbReference>
<dbReference type="GO" id="GO:0061799">
    <property type="term" value="F:cyclic pyranopterin monophosphate synthase activity"/>
    <property type="evidence" value="ECO:0007669"/>
    <property type="project" value="UniProtKB-UniRule"/>
</dbReference>
<feature type="binding site" evidence="3">
    <location>
        <begin position="61"/>
        <end position="63"/>
    </location>
    <ligand>
        <name>substrate</name>
    </ligand>
</feature>
<accession>A0A523BEV2</accession>
<keyword evidence="2 3" id="KW-0501">Molybdenum cofactor biosynthesis</keyword>
<feature type="domain" description="Molybdopterin cofactor biosynthesis C (MoaC)" evidence="4">
    <location>
        <begin position="1"/>
        <end position="141"/>
    </location>
</feature>
<comment type="function">
    <text evidence="3">Catalyzes the conversion of (8S)-3',8-cyclo-7,8-dihydroguanosine 5'-triphosphate to cyclic pyranopterin monophosphate (cPMP).</text>
</comment>